<keyword evidence="3" id="KW-0472">Membrane</keyword>
<dbReference type="PANTHER" id="PTHR33392">
    <property type="entry name" value="POLYISOPRENYL-TEICHOIC ACID--PEPTIDOGLYCAN TEICHOIC ACID TRANSFERASE TAGU"/>
    <property type="match status" value="1"/>
</dbReference>
<dbReference type="NCBIfam" id="TIGR00350">
    <property type="entry name" value="lytR_cpsA_psr"/>
    <property type="match status" value="1"/>
</dbReference>
<dbReference type="EMBL" id="JAKRDF010000009">
    <property type="protein sequence ID" value="MCG7276510.1"/>
    <property type="molecule type" value="Genomic_DNA"/>
</dbReference>
<dbReference type="Pfam" id="PF03816">
    <property type="entry name" value="LytR_cpsA_psr"/>
    <property type="match status" value="1"/>
</dbReference>
<dbReference type="Gene3D" id="3.30.70.2390">
    <property type="match status" value="1"/>
</dbReference>
<comment type="similarity">
    <text evidence="1">Belongs to the LytR/CpsA/Psr (LCP) family.</text>
</comment>
<comment type="caution">
    <text evidence="6">The sequence shown here is derived from an EMBL/GenBank/DDBJ whole genome shotgun (WGS) entry which is preliminary data.</text>
</comment>
<evidence type="ECO:0000256" key="3">
    <source>
        <dbReference type="SAM" id="Phobius"/>
    </source>
</evidence>
<feature type="region of interest" description="Disordered" evidence="2">
    <location>
        <begin position="171"/>
        <end position="192"/>
    </location>
</feature>
<feature type="compositionally biased region" description="Low complexity" evidence="2">
    <location>
        <begin position="14"/>
        <end position="23"/>
    </location>
</feature>
<dbReference type="InterPro" id="IPR050922">
    <property type="entry name" value="LytR/CpsA/Psr_CW_biosynth"/>
</dbReference>
<organism evidence="6 7">
    <name type="scientific">Corynebacterium singulare</name>
    <dbReference type="NCBI Taxonomy" id="161899"/>
    <lineage>
        <taxon>Bacteria</taxon>
        <taxon>Bacillati</taxon>
        <taxon>Actinomycetota</taxon>
        <taxon>Actinomycetes</taxon>
        <taxon>Mycobacteriales</taxon>
        <taxon>Corynebacteriaceae</taxon>
        <taxon>Corynebacterium</taxon>
    </lineage>
</organism>
<feature type="compositionally biased region" description="Basic and acidic residues" evidence="2">
    <location>
        <begin position="180"/>
        <end position="192"/>
    </location>
</feature>
<evidence type="ECO:0000259" key="5">
    <source>
        <dbReference type="Pfam" id="PF13399"/>
    </source>
</evidence>
<dbReference type="RefSeq" id="WP_144793553.1">
    <property type="nucleotide sequence ID" value="NZ_JAKRDF010000009.1"/>
</dbReference>
<feature type="compositionally biased region" description="Polar residues" evidence="2">
    <location>
        <begin position="513"/>
        <end position="524"/>
    </location>
</feature>
<dbReference type="PANTHER" id="PTHR33392:SF6">
    <property type="entry name" value="POLYISOPRENYL-TEICHOIC ACID--PEPTIDOGLYCAN TEICHOIC ACID TRANSFERASE TAGU"/>
    <property type="match status" value="1"/>
</dbReference>
<feature type="region of interest" description="Disordered" evidence="2">
    <location>
        <begin position="1"/>
        <end position="25"/>
    </location>
</feature>
<keyword evidence="7" id="KW-1185">Reference proteome</keyword>
<evidence type="ECO:0000259" key="4">
    <source>
        <dbReference type="Pfam" id="PF03816"/>
    </source>
</evidence>
<evidence type="ECO:0000256" key="1">
    <source>
        <dbReference type="ARBA" id="ARBA00006068"/>
    </source>
</evidence>
<dbReference type="InterPro" id="IPR004474">
    <property type="entry name" value="LytR_CpsA_psr"/>
</dbReference>
<name>A0ABS9PV97_9CORY</name>
<reference evidence="6 7" key="1">
    <citation type="submission" date="2022-02" db="EMBL/GenBank/DDBJ databases">
        <title>Uncovering new skin microbiome diversity through culturing and metagenomics.</title>
        <authorList>
            <person name="Conlan S."/>
            <person name="Deming C."/>
            <person name="Nisc Comparative Sequencing Program N."/>
            <person name="Segre J.A."/>
        </authorList>
    </citation>
    <scope>NUCLEOTIDE SEQUENCE [LARGE SCALE GENOMIC DNA]</scope>
    <source>
        <strain evidence="6 7">ACRQV</strain>
    </source>
</reference>
<feature type="domain" description="LytR/CpsA/Psr regulator C-terminal" evidence="5">
    <location>
        <begin position="414"/>
        <end position="497"/>
    </location>
</feature>
<feature type="region of interest" description="Disordered" evidence="2">
    <location>
        <begin position="499"/>
        <end position="550"/>
    </location>
</feature>
<dbReference type="InterPro" id="IPR027381">
    <property type="entry name" value="LytR/CpsA/Psr_C"/>
</dbReference>
<sequence length="550" mass="57681">MTSPNSPRAARHIQAAPSQSAPATQRGSTPLKAIVAFLSAVVLVLSGVGYFTVGKLGNDISSASNLSLGNDGGFKDQGIDGAVDILLVGKDSRTDAKGNPLSEQELADLHAGVDEGEENTDTIMVIRIPNDGSRATAVSIPRDTYVHDSEFGNTKINAVFALHKSAAMEELTQENAEAEAEGKKPPHTEKEMEQLSTEAGRTGLISMVRTLTDVSVDHYAEVGLLGFVLLTDAVGGVDVCLNDDVDDPMSGAKFPAGRQTLHGAEGLSFVRQRYDLPRGDLDRIVRQQAYMASLTSKVLDSGTLTSPGKLNKIADAVERSVVIDDDWDIMGFVTQLAGLAGGNVTFTTIPVTSITGVGDYGESVVTIDAAEVHRFMDDLAKSQEAAEDDKKAEEEASDEAADDGDKPVAEGLNLHVLNAGTVDGMAGGIGTWLKNVGYTVERTANAQSGLYTESQVVAADATDDRALALAEQLGGLPVTANENLEPDTFIVVATDDYAGPKDDTAMEQEAEAESNQVAEDQQVGTPGDDFGTAEVAPEIDAGGDGPRCVN</sequence>
<dbReference type="Proteomes" id="UP001521911">
    <property type="component" value="Unassembled WGS sequence"/>
</dbReference>
<evidence type="ECO:0000313" key="7">
    <source>
        <dbReference type="Proteomes" id="UP001521911"/>
    </source>
</evidence>
<gene>
    <name evidence="6" type="ORF">MHK08_08520</name>
</gene>
<dbReference type="Pfam" id="PF13399">
    <property type="entry name" value="LytR_C"/>
    <property type="match status" value="1"/>
</dbReference>
<keyword evidence="3" id="KW-1133">Transmembrane helix</keyword>
<feature type="domain" description="Cell envelope-related transcriptional attenuator" evidence="4">
    <location>
        <begin position="119"/>
        <end position="298"/>
    </location>
</feature>
<accession>A0ABS9PV97</accession>
<dbReference type="Gene3D" id="3.40.630.190">
    <property type="entry name" value="LCP protein"/>
    <property type="match status" value="1"/>
</dbReference>
<feature type="transmembrane region" description="Helical" evidence="3">
    <location>
        <begin position="33"/>
        <end position="53"/>
    </location>
</feature>
<proteinExistence type="inferred from homology"/>
<evidence type="ECO:0000256" key="2">
    <source>
        <dbReference type="SAM" id="MobiDB-lite"/>
    </source>
</evidence>
<keyword evidence="3" id="KW-0812">Transmembrane</keyword>
<protein>
    <submittedName>
        <fullName evidence="6">LCP family protein</fullName>
    </submittedName>
</protein>
<feature type="region of interest" description="Disordered" evidence="2">
    <location>
        <begin position="383"/>
        <end position="407"/>
    </location>
</feature>
<evidence type="ECO:0000313" key="6">
    <source>
        <dbReference type="EMBL" id="MCG7276510.1"/>
    </source>
</evidence>